<evidence type="ECO:0000256" key="2">
    <source>
        <dbReference type="SAM" id="SignalP"/>
    </source>
</evidence>
<proteinExistence type="predicted"/>
<evidence type="ECO:0000313" key="4">
    <source>
        <dbReference type="Proteomes" id="UP000239532"/>
    </source>
</evidence>
<accession>A0A2S9WRG4</accession>
<keyword evidence="1" id="KW-1133">Transmembrane helix</keyword>
<dbReference type="EMBL" id="MQUC01000003">
    <property type="protein sequence ID" value="PRP66072.1"/>
    <property type="molecule type" value="Genomic_DNA"/>
</dbReference>
<protein>
    <recommendedName>
        <fullName evidence="5">DUF4129 domain-containing protein</fullName>
    </recommendedName>
</protein>
<sequence>MKLKFCFIFMLVFAFAKAQNLQDLVPEIEQRPRQITDTLGRDYDDRVIEVNEFPENLNEKYSGPEFDYEDTTQEADNFLTDFFDWFFKKLGSWFGIDISPFWAIVIKWTVYAIFGGIAIYLLVRLLTGEKASGIRARGGETRNQIKIEETHIEELDLNKFINEAIANGNYRNAIRYLYLNSLKKLSAAGKIEWDFQKTNGDYYREIKDAALKDQFQKVSYLYDYVWYGEFAIDEFAFAKAKQQFELLNKKAA</sequence>
<keyword evidence="4" id="KW-1185">Reference proteome</keyword>
<organism evidence="3 4">
    <name type="scientific">Nonlabens agnitus</name>
    <dbReference type="NCBI Taxonomy" id="870484"/>
    <lineage>
        <taxon>Bacteria</taxon>
        <taxon>Pseudomonadati</taxon>
        <taxon>Bacteroidota</taxon>
        <taxon>Flavobacteriia</taxon>
        <taxon>Flavobacteriales</taxon>
        <taxon>Flavobacteriaceae</taxon>
        <taxon>Nonlabens</taxon>
    </lineage>
</organism>
<gene>
    <name evidence="3" type="ORF">BST86_02705</name>
</gene>
<dbReference type="AlphaFoldDB" id="A0A2S9WRG4"/>
<name>A0A2S9WRG4_9FLAO</name>
<dbReference type="Proteomes" id="UP000239532">
    <property type="component" value="Unassembled WGS sequence"/>
</dbReference>
<dbReference type="RefSeq" id="WP_105981923.1">
    <property type="nucleotide sequence ID" value="NZ_MQUC01000003.1"/>
</dbReference>
<evidence type="ECO:0008006" key="5">
    <source>
        <dbReference type="Google" id="ProtNLM"/>
    </source>
</evidence>
<dbReference type="OrthoDB" id="5491447at2"/>
<keyword evidence="1" id="KW-0812">Transmembrane</keyword>
<reference evidence="3 4" key="1">
    <citation type="submission" date="2016-11" db="EMBL/GenBank/DDBJ databases">
        <title>Trade-off between light-utilization and light-protection in marine flavobacteria.</title>
        <authorList>
            <person name="Kumagai Y."/>
        </authorList>
    </citation>
    <scope>NUCLEOTIDE SEQUENCE [LARGE SCALE GENOMIC DNA]</scope>
    <source>
        <strain evidence="3 4">JCM 17109</strain>
    </source>
</reference>
<feature type="transmembrane region" description="Helical" evidence="1">
    <location>
        <begin position="101"/>
        <end position="123"/>
    </location>
</feature>
<feature type="chain" id="PRO_5015660841" description="DUF4129 domain-containing protein" evidence="2">
    <location>
        <begin position="19"/>
        <end position="252"/>
    </location>
</feature>
<evidence type="ECO:0000313" key="3">
    <source>
        <dbReference type="EMBL" id="PRP66072.1"/>
    </source>
</evidence>
<evidence type="ECO:0000256" key="1">
    <source>
        <dbReference type="SAM" id="Phobius"/>
    </source>
</evidence>
<feature type="signal peptide" evidence="2">
    <location>
        <begin position="1"/>
        <end position="18"/>
    </location>
</feature>
<comment type="caution">
    <text evidence="3">The sequence shown here is derived from an EMBL/GenBank/DDBJ whole genome shotgun (WGS) entry which is preliminary data.</text>
</comment>
<keyword evidence="1" id="KW-0472">Membrane</keyword>
<keyword evidence="2" id="KW-0732">Signal</keyword>